<organism evidence="1">
    <name type="scientific">anaerobic digester metagenome</name>
    <dbReference type="NCBI Taxonomy" id="1263854"/>
    <lineage>
        <taxon>unclassified sequences</taxon>
        <taxon>metagenomes</taxon>
        <taxon>ecological metagenomes</taxon>
    </lineage>
</organism>
<dbReference type="InterPro" id="IPR011335">
    <property type="entry name" value="Restrct_endonuc-II-like"/>
</dbReference>
<dbReference type="InterPro" id="IPR011856">
    <property type="entry name" value="tRNA_endonuc-like_dom_sf"/>
</dbReference>
<dbReference type="SUPFAM" id="SSF52980">
    <property type="entry name" value="Restriction endonuclease-like"/>
    <property type="match status" value="1"/>
</dbReference>
<gene>
    <name evidence="1" type="ORF">SCFA_2260003</name>
</gene>
<dbReference type="EMBL" id="CAADRN010000142">
    <property type="protein sequence ID" value="VFU13667.1"/>
    <property type="molecule type" value="Genomic_DNA"/>
</dbReference>
<accession>A0A485LY18</accession>
<dbReference type="AlphaFoldDB" id="A0A485LY18"/>
<dbReference type="Gene3D" id="3.40.1350.10">
    <property type="match status" value="1"/>
</dbReference>
<reference evidence="1" key="1">
    <citation type="submission" date="2019-03" db="EMBL/GenBank/DDBJ databases">
        <authorList>
            <person name="Hao L."/>
        </authorList>
    </citation>
    <scope>NUCLEOTIDE SEQUENCE</scope>
</reference>
<evidence type="ECO:0000313" key="1">
    <source>
        <dbReference type="EMBL" id="VFU13667.1"/>
    </source>
</evidence>
<dbReference type="GO" id="GO:0003676">
    <property type="term" value="F:nucleic acid binding"/>
    <property type="evidence" value="ECO:0007669"/>
    <property type="project" value="InterPro"/>
</dbReference>
<proteinExistence type="predicted"/>
<sequence length="221" mass="25382">MAIKLAINPEINSNINSYNEWDKWLEKSTKEGFKTLPSRPEYRRLDRVIEEINELCEGNPSPDLLAHKIGYSNLSSCKNYLESKWLEEYTFCSIQQLANELGLRDIGFNLVSQKPRNFELDVVLVRGYQLFALSCKASNNKKYCKLGLFEAYTRARQVGGDEARIGLVCCYDLPGQLQREVEEEWFAKGRVKVFGMNDLLDLPAKLRDWIITVDNLEGGQS</sequence>
<name>A0A485LY18_9ZZZZ</name>
<protein>
    <submittedName>
        <fullName evidence="1">Uncharacterized protein</fullName>
    </submittedName>
</protein>